<dbReference type="PRINTS" id="PR00237">
    <property type="entry name" value="GPCRRHODOPSN"/>
</dbReference>
<feature type="transmembrane region" description="Helical" evidence="9">
    <location>
        <begin position="50"/>
        <end position="77"/>
    </location>
</feature>
<protein>
    <recommendedName>
        <fullName evidence="10">G-protein coupled receptors family 1 profile domain-containing protein</fullName>
    </recommendedName>
</protein>
<dbReference type="GO" id="GO:0004930">
    <property type="term" value="F:G protein-coupled receptor activity"/>
    <property type="evidence" value="ECO:0007669"/>
    <property type="project" value="UniProtKB-KW"/>
</dbReference>
<evidence type="ECO:0000256" key="9">
    <source>
        <dbReference type="SAM" id="Phobius"/>
    </source>
</evidence>
<dbReference type="EMBL" id="WNYA01000004">
    <property type="protein sequence ID" value="KAG8577683.1"/>
    <property type="molecule type" value="Genomic_DNA"/>
</dbReference>
<evidence type="ECO:0000256" key="7">
    <source>
        <dbReference type="ARBA" id="ARBA00023170"/>
    </source>
</evidence>
<evidence type="ECO:0000256" key="3">
    <source>
        <dbReference type="ARBA" id="ARBA00022692"/>
    </source>
</evidence>
<keyword evidence="2" id="KW-1003">Cell membrane</keyword>
<dbReference type="AlphaFoldDB" id="A0AAV7BYI5"/>
<gene>
    <name evidence="11" type="ORF">GDO81_010258</name>
</gene>
<name>A0AAV7BYI5_ENGPU</name>
<dbReference type="PANTHER" id="PTHR24231">
    <property type="entry name" value="PURINOCEPTOR-RELATED G-PROTEIN COUPLED RECEPTOR"/>
    <property type="match status" value="1"/>
</dbReference>
<evidence type="ECO:0000313" key="12">
    <source>
        <dbReference type="Proteomes" id="UP000824782"/>
    </source>
</evidence>
<evidence type="ECO:0000256" key="2">
    <source>
        <dbReference type="ARBA" id="ARBA00022475"/>
    </source>
</evidence>
<keyword evidence="7" id="KW-0675">Receptor</keyword>
<evidence type="ECO:0000256" key="1">
    <source>
        <dbReference type="ARBA" id="ARBA00004651"/>
    </source>
</evidence>
<keyword evidence="6 9" id="KW-0472">Membrane</keyword>
<proteinExistence type="predicted"/>
<sequence length="225" mass="26091">MDKNHQSKIQDSGQICWSRNDSQFLNKGINPLKSNTTCVSIFCSEEKLEWYCCVLIAMCFTCILVGFLGNILVLISYVQYNKAWTSSTIFLFNLALCDFAWIITVPISIYFSFNKVVMYSVPAFCQFKRIFFNINIYGSIFFLMLISFDRYLYSVHPLTALKWWDKKKAKLCTLTIWLFIFIESIPDIYYISILPARGSESERGMRKISHNCPATTPPIQQSSEL</sequence>
<keyword evidence="12" id="KW-1185">Reference proteome</keyword>
<feature type="transmembrane region" description="Helical" evidence="9">
    <location>
        <begin position="174"/>
        <end position="196"/>
    </location>
</feature>
<comment type="caution">
    <text evidence="11">The sequence shown here is derived from an EMBL/GenBank/DDBJ whole genome shotgun (WGS) entry which is preliminary data.</text>
</comment>
<feature type="domain" description="G-protein coupled receptors family 1 profile" evidence="10">
    <location>
        <begin position="69"/>
        <end position="225"/>
    </location>
</feature>
<comment type="subcellular location">
    <subcellularLocation>
        <location evidence="1">Cell membrane</location>
        <topology evidence="1">Multi-pass membrane protein</topology>
    </subcellularLocation>
</comment>
<organism evidence="11 12">
    <name type="scientific">Engystomops pustulosus</name>
    <name type="common">Tungara frog</name>
    <name type="synonym">Physalaemus pustulosus</name>
    <dbReference type="NCBI Taxonomy" id="76066"/>
    <lineage>
        <taxon>Eukaryota</taxon>
        <taxon>Metazoa</taxon>
        <taxon>Chordata</taxon>
        <taxon>Craniata</taxon>
        <taxon>Vertebrata</taxon>
        <taxon>Euteleostomi</taxon>
        <taxon>Amphibia</taxon>
        <taxon>Batrachia</taxon>
        <taxon>Anura</taxon>
        <taxon>Neobatrachia</taxon>
        <taxon>Hyloidea</taxon>
        <taxon>Leptodactylidae</taxon>
        <taxon>Leiuperinae</taxon>
        <taxon>Engystomops</taxon>
    </lineage>
</organism>
<evidence type="ECO:0000256" key="4">
    <source>
        <dbReference type="ARBA" id="ARBA00022989"/>
    </source>
</evidence>
<dbReference type="Pfam" id="PF00001">
    <property type="entry name" value="7tm_1"/>
    <property type="match status" value="1"/>
</dbReference>
<dbReference type="Gene3D" id="1.20.1070.10">
    <property type="entry name" value="Rhodopsin 7-helix transmembrane proteins"/>
    <property type="match status" value="1"/>
</dbReference>
<evidence type="ECO:0000259" key="10">
    <source>
        <dbReference type="PROSITE" id="PS50262"/>
    </source>
</evidence>
<keyword evidence="5" id="KW-0297">G-protein coupled receptor</keyword>
<evidence type="ECO:0000256" key="8">
    <source>
        <dbReference type="ARBA" id="ARBA00023224"/>
    </source>
</evidence>
<dbReference type="GO" id="GO:0005886">
    <property type="term" value="C:plasma membrane"/>
    <property type="evidence" value="ECO:0007669"/>
    <property type="project" value="UniProtKB-SubCell"/>
</dbReference>
<dbReference type="PRINTS" id="PR01157">
    <property type="entry name" value="P2YPURNOCPTR"/>
</dbReference>
<dbReference type="InterPro" id="IPR017452">
    <property type="entry name" value="GPCR_Rhodpsn_7TM"/>
</dbReference>
<dbReference type="PANTHER" id="PTHR24231:SF38">
    <property type="entry name" value="G-PROTEIN COUPLED RECEPTORS FAMILY 1 PROFILE DOMAIN-CONTAINING PROTEIN"/>
    <property type="match status" value="1"/>
</dbReference>
<dbReference type="PROSITE" id="PS50262">
    <property type="entry name" value="G_PROTEIN_RECEP_F1_2"/>
    <property type="match status" value="1"/>
</dbReference>
<feature type="transmembrane region" description="Helical" evidence="9">
    <location>
        <begin position="134"/>
        <end position="154"/>
    </location>
</feature>
<keyword evidence="4 9" id="KW-1133">Transmembrane helix</keyword>
<dbReference type="SUPFAM" id="SSF81321">
    <property type="entry name" value="Family A G protein-coupled receptor-like"/>
    <property type="match status" value="1"/>
</dbReference>
<feature type="transmembrane region" description="Helical" evidence="9">
    <location>
        <begin position="89"/>
        <end position="113"/>
    </location>
</feature>
<dbReference type="InterPro" id="IPR000276">
    <property type="entry name" value="GPCR_Rhodpsn"/>
</dbReference>
<dbReference type="Proteomes" id="UP000824782">
    <property type="component" value="Unassembled WGS sequence"/>
</dbReference>
<evidence type="ECO:0000256" key="5">
    <source>
        <dbReference type="ARBA" id="ARBA00023040"/>
    </source>
</evidence>
<evidence type="ECO:0000256" key="6">
    <source>
        <dbReference type="ARBA" id="ARBA00023136"/>
    </source>
</evidence>
<accession>A0AAV7BYI5</accession>
<keyword evidence="8" id="KW-0807">Transducer</keyword>
<reference evidence="11" key="1">
    <citation type="thesis" date="2020" institute="ProQuest LLC" country="789 East Eisenhower Parkway, Ann Arbor, MI, USA">
        <title>Comparative Genomics and Chromosome Evolution.</title>
        <authorList>
            <person name="Mudd A.B."/>
        </authorList>
    </citation>
    <scope>NUCLEOTIDE SEQUENCE</scope>
    <source>
        <strain evidence="11">237g6f4</strain>
        <tissue evidence="11">Blood</tissue>
    </source>
</reference>
<keyword evidence="3 9" id="KW-0812">Transmembrane</keyword>
<evidence type="ECO:0000313" key="11">
    <source>
        <dbReference type="EMBL" id="KAG8577683.1"/>
    </source>
</evidence>